<dbReference type="EMBL" id="KY914485">
    <property type="protein sequence ID" value="ARK07839.1"/>
    <property type="molecule type" value="Genomic_DNA"/>
</dbReference>
<dbReference type="Proteomes" id="UP000221506">
    <property type="component" value="Segment"/>
</dbReference>
<keyword evidence="2" id="KW-1185">Reference proteome</keyword>
<evidence type="ECO:0000313" key="1">
    <source>
        <dbReference type="EMBL" id="ARK07839.1"/>
    </source>
</evidence>
<dbReference type="InterPro" id="IPR036052">
    <property type="entry name" value="TrpB-like_PALP_sf"/>
</dbReference>
<gene>
    <name evidence="1" type="ORF">phiA829_019</name>
</gene>
<name>A0A1W6DY80_9CAUD</name>
<evidence type="ECO:0000313" key="2">
    <source>
        <dbReference type="Proteomes" id="UP000221506"/>
    </source>
</evidence>
<dbReference type="SUPFAM" id="SSF53686">
    <property type="entry name" value="Tryptophan synthase beta subunit-like PLP-dependent enzymes"/>
    <property type="match status" value="1"/>
</dbReference>
<organism evidence="1 2">
    <name type="scientific">Aeromonas phage phiA8-29</name>
    <dbReference type="NCBI Taxonomy" id="1978922"/>
    <lineage>
        <taxon>Viruses</taxon>
        <taxon>Duplodnaviria</taxon>
        <taxon>Heunggongvirae</taxon>
        <taxon>Uroviricota</taxon>
        <taxon>Caudoviricetes</taxon>
        <taxon>Pantevenvirales</taxon>
        <taxon>Ackermannviridae</taxon>
        <taxon>Tedavirus</taxon>
        <taxon>Tedavirus A829</taxon>
    </lineage>
</organism>
<reference evidence="1 2" key="1">
    <citation type="submission" date="2017-04" db="EMBL/GenBank/DDBJ databases">
        <title>Complete genome sequence and characterization of temperature-dependent bacteriophage phiA8-29 infecting Aeromonas.</title>
        <authorList>
            <person name="He Y."/>
            <person name="Yang H."/>
        </authorList>
    </citation>
    <scope>NUCLEOTIDE SEQUENCE [LARGE SCALE GENOMIC DNA]</scope>
</reference>
<proteinExistence type="predicted"/>
<protein>
    <submittedName>
        <fullName evidence="1">Pyridoxal-phosphate dependent enzyme</fullName>
    </submittedName>
</protein>
<accession>A0A1W6DY80</accession>
<sequence length="386" mass="43732">MIKDSIFEYLSIDRRASHWEDRLYDLTPVQLLEDNGLKMHFKRGDFFAPLGYGGINGDKLRVAIWLMTEHLKNGGSPDIIHGTVVGSPQSPMATAVSRHFGGETITVLGATKPTTAIHHDMVSMSAWFGSKFDIVGSGYNSTIQPRAKQLVKESSKKPFYLEYGITTDHKIETNDALRICNFHGVGAHQVKNIPQNVSRLIIPAGSCNSCMSVLLGLALYPQEHVKEVHLIGIGPNRIRWMEERLRLIKSVDPVLFRKLDTFDRLYTDSPELMPGAEEKTRHTNKLWGRKEQVQEQVEKPSFTVTHYDLHTTNWVRYNDLMPNQFGGVDLHPRYEGKVLQYLKEKLPHLINEESMFWIVGSKPTVEAMKPACPELGEVPESIVMID</sequence>